<accession>A0A9N9D6B8</accession>
<dbReference type="OrthoDB" id="2443526at2759"/>
<keyword evidence="2" id="KW-1185">Reference proteome</keyword>
<comment type="caution">
    <text evidence="1">The sequence shown here is derived from an EMBL/GenBank/DDBJ whole genome shotgun (WGS) entry which is preliminary data.</text>
</comment>
<protein>
    <submittedName>
        <fullName evidence="1">8369_t:CDS:1</fullName>
    </submittedName>
</protein>
<dbReference type="EMBL" id="CAJVPK010003169">
    <property type="protein sequence ID" value="CAG8624079.1"/>
    <property type="molecule type" value="Genomic_DNA"/>
</dbReference>
<name>A0A9N9D6B8_9GLOM</name>
<proteinExistence type="predicted"/>
<evidence type="ECO:0000313" key="2">
    <source>
        <dbReference type="Proteomes" id="UP000789706"/>
    </source>
</evidence>
<reference evidence="1" key="1">
    <citation type="submission" date="2021-06" db="EMBL/GenBank/DDBJ databases">
        <authorList>
            <person name="Kallberg Y."/>
            <person name="Tangrot J."/>
            <person name="Rosling A."/>
        </authorList>
    </citation>
    <scope>NUCLEOTIDE SEQUENCE</scope>
    <source>
        <strain evidence="1">AZ414A</strain>
    </source>
</reference>
<evidence type="ECO:0000313" key="1">
    <source>
        <dbReference type="EMBL" id="CAG8624079.1"/>
    </source>
</evidence>
<gene>
    <name evidence="1" type="ORF">DEBURN_LOCUS10489</name>
</gene>
<organism evidence="1 2">
    <name type="scientific">Diversispora eburnea</name>
    <dbReference type="NCBI Taxonomy" id="1213867"/>
    <lineage>
        <taxon>Eukaryota</taxon>
        <taxon>Fungi</taxon>
        <taxon>Fungi incertae sedis</taxon>
        <taxon>Mucoromycota</taxon>
        <taxon>Glomeromycotina</taxon>
        <taxon>Glomeromycetes</taxon>
        <taxon>Diversisporales</taxon>
        <taxon>Diversisporaceae</taxon>
        <taxon>Diversispora</taxon>
    </lineage>
</organism>
<feature type="non-terminal residue" evidence="1">
    <location>
        <position position="63"/>
    </location>
</feature>
<sequence length="63" mass="7156">MNGDVFRNDHIHFESILCSASDNNGLQTPPHQIISNTYNQEILINKNILRMSTKSLAKLDESK</sequence>
<dbReference type="AlphaFoldDB" id="A0A9N9D6B8"/>
<dbReference type="Proteomes" id="UP000789706">
    <property type="component" value="Unassembled WGS sequence"/>
</dbReference>